<organism evidence="3 4">
    <name type="scientific">Subtercola boreus</name>
    <dbReference type="NCBI Taxonomy" id="120213"/>
    <lineage>
        <taxon>Bacteria</taxon>
        <taxon>Bacillati</taxon>
        <taxon>Actinomycetota</taxon>
        <taxon>Actinomycetes</taxon>
        <taxon>Micrococcales</taxon>
        <taxon>Microbacteriaceae</taxon>
        <taxon>Subtercola</taxon>
    </lineage>
</organism>
<dbReference type="Proteomes" id="UP000256541">
    <property type="component" value="Unassembled WGS sequence"/>
</dbReference>
<dbReference type="InterPro" id="IPR011055">
    <property type="entry name" value="Dup_hybrid_motif"/>
</dbReference>
<name>A0A3E0W2R2_9MICO</name>
<evidence type="ECO:0000313" key="4">
    <source>
        <dbReference type="Proteomes" id="UP000256541"/>
    </source>
</evidence>
<dbReference type="OrthoDB" id="5245088at2"/>
<protein>
    <recommendedName>
        <fullName evidence="2">M23ase beta-sheet core domain-containing protein</fullName>
    </recommendedName>
</protein>
<keyword evidence="1" id="KW-0732">Signal</keyword>
<dbReference type="Gene3D" id="2.70.70.10">
    <property type="entry name" value="Glucose Permease (Domain IIA)"/>
    <property type="match status" value="1"/>
</dbReference>
<feature type="domain" description="M23ase beta-sheet core" evidence="2">
    <location>
        <begin position="68"/>
        <end position="160"/>
    </location>
</feature>
<evidence type="ECO:0000256" key="1">
    <source>
        <dbReference type="ARBA" id="ARBA00022729"/>
    </source>
</evidence>
<proteinExistence type="predicted"/>
<dbReference type="CDD" id="cd12797">
    <property type="entry name" value="M23_peptidase"/>
    <property type="match status" value="1"/>
</dbReference>
<dbReference type="SUPFAM" id="SSF51261">
    <property type="entry name" value="Duplicated hybrid motif"/>
    <property type="match status" value="1"/>
</dbReference>
<evidence type="ECO:0000313" key="3">
    <source>
        <dbReference type="EMBL" id="RFA16059.1"/>
    </source>
</evidence>
<dbReference type="EMBL" id="NBXB01000015">
    <property type="protein sequence ID" value="RFA16059.1"/>
    <property type="molecule type" value="Genomic_DNA"/>
</dbReference>
<comment type="caution">
    <text evidence="3">The sequence shown here is derived from an EMBL/GenBank/DDBJ whole genome shotgun (WGS) entry which is preliminary data.</text>
</comment>
<evidence type="ECO:0000259" key="2">
    <source>
        <dbReference type="Pfam" id="PF01551"/>
    </source>
</evidence>
<dbReference type="GO" id="GO:0004222">
    <property type="term" value="F:metalloendopeptidase activity"/>
    <property type="evidence" value="ECO:0007669"/>
    <property type="project" value="TreeGrafter"/>
</dbReference>
<reference evidence="3 4" key="1">
    <citation type="submission" date="2017-04" db="EMBL/GenBank/DDBJ databases">
        <title>Comparative genome analysis of Subtercola boreus.</title>
        <authorList>
            <person name="Cho Y.-J."/>
            <person name="Cho A."/>
            <person name="Kim O.-S."/>
            <person name="Lee J.-I."/>
        </authorList>
    </citation>
    <scope>NUCLEOTIDE SEQUENCE [LARGE SCALE GENOMIC DNA]</scope>
    <source>
        <strain evidence="3 4">P27479</strain>
    </source>
</reference>
<accession>A0A3E0W2R2</accession>
<sequence length="180" mass="17848">MYEIRVGKAVAVCLILLGVVGGGEPGSAGSVGSVGAAGSAGAVGSWPTDAPHIVLRPFAAPATRYSAGHRGIDISASPGQPVYAVLAGTVSFAGVVVDRPLVSLTHGDGLLSSVEPVTPTVALGETVAVGQQIGVVATSSHCELGCVHLGLRRNGEYVSPLLLFGGIPRAVLLPGPTRPG</sequence>
<dbReference type="PANTHER" id="PTHR21666">
    <property type="entry name" value="PEPTIDASE-RELATED"/>
    <property type="match status" value="1"/>
</dbReference>
<dbReference type="RefSeq" id="WP_116410671.1">
    <property type="nucleotide sequence ID" value="NZ_NBXB01000015.1"/>
</dbReference>
<dbReference type="InterPro" id="IPR050570">
    <property type="entry name" value="Cell_wall_metabolism_enzyme"/>
</dbReference>
<dbReference type="InterPro" id="IPR016047">
    <property type="entry name" value="M23ase_b-sheet_dom"/>
</dbReference>
<gene>
    <name evidence="3" type="ORF">B7R22_04810</name>
</gene>
<dbReference type="Pfam" id="PF01551">
    <property type="entry name" value="Peptidase_M23"/>
    <property type="match status" value="1"/>
</dbReference>
<dbReference type="AlphaFoldDB" id="A0A3E0W2R2"/>
<dbReference type="PANTHER" id="PTHR21666:SF289">
    <property type="entry name" value="L-ALA--D-GLU ENDOPEPTIDASE"/>
    <property type="match status" value="1"/>
</dbReference>